<dbReference type="RefSeq" id="WP_090260378.1">
    <property type="nucleotide sequence ID" value="NZ_FOIR01000004.1"/>
</dbReference>
<evidence type="ECO:0000313" key="2">
    <source>
        <dbReference type="EMBL" id="SEW40228.1"/>
    </source>
</evidence>
<dbReference type="AlphaFoldDB" id="A0A1I0RH36"/>
<feature type="chain" id="PRO_5011606080" description="Two component regulator propeller" evidence="1">
    <location>
        <begin position="29"/>
        <end position="276"/>
    </location>
</feature>
<dbReference type="EMBL" id="FOIR01000004">
    <property type="protein sequence ID" value="SEW40228.1"/>
    <property type="molecule type" value="Genomic_DNA"/>
</dbReference>
<evidence type="ECO:0008006" key="4">
    <source>
        <dbReference type="Google" id="ProtNLM"/>
    </source>
</evidence>
<dbReference type="STRING" id="1267423.SAMN05216290_3560"/>
<keyword evidence="3" id="KW-1185">Reference proteome</keyword>
<dbReference type="GeneID" id="99988231"/>
<feature type="signal peptide" evidence="1">
    <location>
        <begin position="1"/>
        <end position="28"/>
    </location>
</feature>
<dbReference type="Proteomes" id="UP000199437">
    <property type="component" value="Unassembled WGS sequence"/>
</dbReference>
<evidence type="ECO:0000256" key="1">
    <source>
        <dbReference type="SAM" id="SignalP"/>
    </source>
</evidence>
<protein>
    <recommendedName>
        <fullName evidence="4">Two component regulator propeller</fullName>
    </recommendedName>
</protein>
<organism evidence="2 3">
    <name type="scientific">Roseivirga pacifica</name>
    <dbReference type="NCBI Taxonomy" id="1267423"/>
    <lineage>
        <taxon>Bacteria</taxon>
        <taxon>Pseudomonadati</taxon>
        <taxon>Bacteroidota</taxon>
        <taxon>Cytophagia</taxon>
        <taxon>Cytophagales</taxon>
        <taxon>Roseivirgaceae</taxon>
        <taxon>Roseivirga</taxon>
    </lineage>
</organism>
<accession>A0A1I0RH36</accession>
<name>A0A1I0RH36_9BACT</name>
<evidence type="ECO:0000313" key="3">
    <source>
        <dbReference type="Proteomes" id="UP000199437"/>
    </source>
</evidence>
<proteinExistence type="predicted"/>
<sequence length="276" mass="31745">MKMVRLRLKLLRLSTFIIALIFVQQAFGQKLTKTAEYTLTDKPVAASIDRTGNIYFGYGNGDVTKYSQKGELLYTFSPPKRFNITLLESWLGLKTFVYSAPYQEYYFLDRFMNSSERYSVSATSGLDFSGLATIENDRTLWSFNTTTQTLSKQDLIINEVIFENRLNLILNVDELNPTFIRAYQNLIFIADPNYGIAVFDNLGSYLETIPAKGVAFFSFYKDQLIYHTDGKLTLKHIYNQQKKEVKTDLSFGFVLMENNQLFGVTANKLQVFSITY</sequence>
<gene>
    <name evidence="2" type="ORF">SAMN05216290_3560</name>
</gene>
<keyword evidence="1" id="KW-0732">Signal</keyword>
<reference evidence="3" key="1">
    <citation type="submission" date="2016-10" db="EMBL/GenBank/DDBJ databases">
        <authorList>
            <person name="Varghese N."/>
            <person name="Submissions S."/>
        </authorList>
    </citation>
    <scope>NUCLEOTIDE SEQUENCE [LARGE SCALE GENOMIC DNA]</scope>
    <source>
        <strain evidence="3">CGMCC 1.12402</strain>
    </source>
</reference>